<reference evidence="3" key="1">
    <citation type="journal article" date="2019" name="Int. J. Syst. Evol. Microbiol.">
        <title>The Global Catalogue of Microorganisms (GCM) 10K type strain sequencing project: providing services to taxonomists for standard genome sequencing and annotation.</title>
        <authorList>
            <consortium name="The Broad Institute Genomics Platform"/>
            <consortium name="The Broad Institute Genome Sequencing Center for Infectious Disease"/>
            <person name="Wu L."/>
            <person name="Ma J."/>
        </authorList>
    </citation>
    <scope>NUCLEOTIDE SEQUENCE [LARGE SCALE GENOMIC DNA]</scope>
    <source>
        <strain evidence="3">CGMCC 1.16455</strain>
    </source>
</reference>
<evidence type="ECO:0000256" key="1">
    <source>
        <dbReference type="SAM" id="Phobius"/>
    </source>
</evidence>
<keyword evidence="1" id="KW-0472">Membrane</keyword>
<dbReference type="EMBL" id="JBHSLN010000083">
    <property type="protein sequence ID" value="MFC5298877.1"/>
    <property type="molecule type" value="Genomic_DNA"/>
</dbReference>
<feature type="transmembrane region" description="Helical" evidence="1">
    <location>
        <begin position="27"/>
        <end position="43"/>
    </location>
</feature>
<accession>A0ABW0FHK0</accession>
<comment type="caution">
    <text evidence="2">The sequence shown here is derived from an EMBL/GenBank/DDBJ whole genome shotgun (WGS) entry which is preliminary data.</text>
</comment>
<protein>
    <recommendedName>
        <fullName evidence="4">ABC transporter permease</fullName>
    </recommendedName>
</protein>
<sequence length="243" mass="25734">MTATLRGTSGAPPNRALRLELTLQRPLLWGSGVVALAVLLLAVGQLARLGIVPILLAVAVPVAAGPRDPMRESVLRGTLGISRAAHVRARVRFVLLAQMALLLVAAVTVLLGPHGGVVEPATLGRIEVAGYFLPAPTLYYWQDLAVWVPAVMWSHLWVGRDALSSSSTVVWGRALLSYFGMYLLVTFAIYGVQMLVLVLGTVLGRQGAAEPASSVAFVPVAVVAIAGGLLVLHQRSRVWARTA</sequence>
<feature type="transmembrane region" description="Helical" evidence="1">
    <location>
        <begin position="215"/>
        <end position="232"/>
    </location>
</feature>
<name>A0ABW0FHK0_9MICO</name>
<evidence type="ECO:0008006" key="4">
    <source>
        <dbReference type="Google" id="ProtNLM"/>
    </source>
</evidence>
<feature type="transmembrane region" description="Helical" evidence="1">
    <location>
        <begin position="179"/>
        <end position="203"/>
    </location>
</feature>
<evidence type="ECO:0000313" key="2">
    <source>
        <dbReference type="EMBL" id="MFC5298877.1"/>
    </source>
</evidence>
<evidence type="ECO:0000313" key="3">
    <source>
        <dbReference type="Proteomes" id="UP001595937"/>
    </source>
</evidence>
<feature type="transmembrane region" description="Helical" evidence="1">
    <location>
        <begin position="139"/>
        <end position="158"/>
    </location>
</feature>
<keyword evidence="1" id="KW-1133">Transmembrane helix</keyword>
<gene>
    <name evidence="2" type="ORF">ACFPK8_15300</name>
</gene>
<dbReference type="Proteomes" id="UP001595937">
    <property type="component" value="Unassembled WGS sequence"/>
</dbReference>
<feature type="transmembrane region" description="Helical" evidence="1">
    <location>
        <begin position="93"/>
        <end position="112"/>
    </location>
</feature>
<dbReference type="GeneID" id="303297263"/>
<feature type="transmembrane region" description="Helical" evidence="1">
    <location>
        <begin position="49"/>
        <end position="66"/>
    </location>
</feature>
<organism evidence="2 3">
    <name type="scientific">Brachybacterium tyrofermentans</name>
    <dbReference type="NCBI Taxonomy" id="47848"/>
    <lineage>
        <taxon>Bacteria</taxon>
        <taxon>Bacillati</taxon>
        <taxon>Actinomycetota</taxon>
        <taxon>Actinomycetes</taxon>
        <taxon>Micrococcales</taxon>
        <taxon>Dermabacteraceae</taxon>
        <taxon>Brachybacterium</taxon>
    </lineage>
</organism>
<dbReference type="RefSeq" id="WP_193119453.1">
    <property type="nucleotide sequence ID" value="NZ_BAAAIR010000035.1"/>
</dbReference>
<keyword evidence="1" id="KW-0812">Transmembrane</keyword>
<proteinExistence type="predicted"/>
<keyword evidence="3" id="KW-1185">Reference proteome</keyword>